<comment type="caution">
    <text evidence="1">The sequence shown here is derived from an EMBL/GenBank/DDBJ whole genome shotgun (WGS) entry which is preliminary data.</text>
</comment>
<evidence type="ECO:0000313" key="1">
    <source>
        <dbReference type="EMBL" id="KRY94910.1"/>
    </source>
</evidence>
<keyword evidence="2" id="KW-1185">Reference proteome</keyword>
<protein>
    <submittedName>
        <fullName evidence="1">Uncharacterized protein</fullName>
    </submittedName>
</protein>
<reference evidence="1 2" key="1">
    <citation type="submission" date="2015-01" db="EMBL/GenBank/DDBJ databases">
        <title>Evolution of Trichinella species and genotypes.</title>
        <authorList>
            <person name="Korhonen P.K."/>
            <person name="Edoardo P."/>
            <person name="Giuseppe L.R."/>
            <person name="Gasser R.B."/>
        </authorList>
    </citation>
    <scope>NUCLEOTIDE SEQUENCE [LARGE SCALE GENOMIC DNA]</scope>
    <source>
        <strain evidence="1">ISS1029</strain>
    </source>
</reference>
<dbReference type="AlphaFoldDB" id="A0A0V1G9E6"/>
<dbReference type="Proteomes" id="UP000055024">
    <property type="component" value="Unassembled WGS sequence"/>
</dbReference>
<sequence length="37" mass="4279">MGSYSVGLVWGYFERVNVWALTQQNHCMQLSSRVAIF</sequence>
<evidence type="ECO:0000313" key="2">
    <source>
        <dbReference type="Proteomes" id="UP000055024"/>
    </source>
</evidence>
<proteinExistence type="predicted"/>
<accession>A0A0V1G9E6</accession>
<gene>
    <name evidence="1" type="ORF">T11_4522</name>
</gene>
<name>A0A0V1G9E6_9BILA</name>
<organism evidence="1 2">
    <name type="scientific">Trichinella zimbabwensis</name>
    <dbReference type="NCBI Taxonomy" id="268475"/>
    <lineage>
        <taxon>Eukaryota</taxon>
        <taxon>Metazoa</taxon>
        <taxon>Ecdysozoa</taxon>
        <taxon>Nematoda</taxon>
        <taxon>Enoplea</taxon>
        <taxon>Dorylaimia</taxon>
        <taxon>Trichinellida</taxon>
        <taxon>Trichinellidae</taxon>
        <taxon>Trichinella</taxon>
    </lineage>
</organism>
<dbReference type="EMBL" id="JYDP01004415">
    <property type="protein sequence ID" value="KRY94910.1"/>
    <property type="molecule type" value="Genomic_DNA"/>
</dbReference>